<evidence type="ECO:0000313" key="2">
    <source>
        <dbReference type="Proteomes" id="UP000805649"/>
    </source>
</evidence>
<gene>
    <name evidence="1" type="ORF">CTRU02_211538</name>
</gene>
<name>A0ACC3YKY9_COLTU</name>
<reference evidence="1 2" key="1">
    <citation type="journal article" date="2020" name="Phytopathology">
        <title>Genome Sequence Resources of Colletotrichum truncatum, C. plurivorum, C. musicola, and C. sojae: Four Species Pathogenic to Soybean (Glycine max).</title>
        <authorList>
            <person name="Rogerio F."/>
            <person name="Boufleur T.R."/>
            <person name="Ciampi-Guillardi M."/>
            <person name="Sukno S.A."/>
            <person name="Thon M.R."/>
            <person name="Massola Junior N.S."/>
            <person name="Baroncelli R."/>
        </authorList>
    </citation>
    <scope>NUCLEOTIDE SEQUENCE [LARGE SCALE GENOMIC DNA]</scope>
    <source>
        <strain evidence="1 2">CMES1059</strain>
    </source>
</reference>
<dbReference type="EMBL" id="VUJX02000008">
    <property type="protein sequence ID" value="KAL0932575.1"/>
    <property type="molecule type" value="Genomic_DNA"/>
</dbReference>
<protein>
    <submittedName>
        <fullName evidence="1">Uncharacterized protein</fullName>
    </submittedName>
</protein>
<organism evidence="1 2">
    <name type="scientific">Colletotrichum truncatum</name>
    <name type="common">Anthracnose fungus</name>
    <name type="synonym">Colletotrichum capsici</name>
    <dbReference type="NCBI Taxonomy" id="5467"/>
    <lineage>
        <taxon>Eukaryota</taxon>
        <taxon>Fungi</taxon>
        <taxon>Dikarya</taxon>
        <taxon>Ascomycota</taxon>
        <taxon>Pezizomycotina</taxon>
        <taxon>Sordariomycetes</taxon>
        <taxon>Hypocreomycetidae</taxon>
        <taxon>Glomerellales</taxon>
        <taxon>Glomerellaceae</taxon>
        <taxon>Colletotrichum</taxon>
        <taxon>Colletotrichum truncatum species complex</taxon>
    </lineage>
</organism>
<proteinExistence type="predicted"/>
<dbReference type="Proteomes" id="UP000805649">
    <property type="component" value="Unassembled WGS sequence"/>
</dbReference>
<comment type="caution">
    <text evidence="1">The sequence shown here is derived from an EMBL/GenBank/DDBJ whole genome shotgun (WGS) entry which is preliminary data.</text>
</comment>
<keyword evidence="2" id="KW-1185">Reference proteome</keyword>
<sequence>MDGFCNRLLSFYDNNVNGEPGRWPVANLQPEDMAGAGFRFAGNGKLNCDSVSCDWCKMQAWKWESKDDPFEQHRQGSPTCIYVASKTFKDYEQVFQAKVMVSEVFGRLPSPPATPVKQIRKPRRRMCLSPITTVFDFEPAQDEAHSVAYQQESTHKPVEISVMSGDTKVVIQIANGEERSELAICPRWRWTGTDMTRLKATANGVATQDMLPGT</sequence>
<evidence type="ECO:0000313" key="1">
    <source>
        <dbReference type="EMBL" id="KAL0932575.1"/>
    </source>
</evidence>
<accession>A0ACC3YKY9</accession>